<name>F5RJH1_9FIRM</name>
<dbReference type="InterPro" id="IPR023210">
    <property type="entry name" value="NADP_OxRdtase_dom"/>
</dbReference>
<feature type="active site" description="Proton donor" evidence="1">
    <location>
        <position position="54"/>
    </location>
</feature>
<dbReference type="InterPro" id="IPR036812">
    <property type="entry name" value="NAD(P)_OxRdtase_dom_sf"/>
</dbReference>
<evidence type="ECO:0000256" key="2">
    <source>
        <dbReference type="PIRSR" id="PIRSR000097-2"/>
    </source>
</evidence>
<reference evidence="5 6" key="1">
    <citation type="submission" date="2011-04" db="EMBL/GenBank/DDBJ databases">
        <authorList>
            <person name="Muzny D."/>
            <person name="Qin X."/>
            <person name="Deng J."/>
            <person name="Jiang H."/>
            <person name="Liu Y."/>
            <person name="Qu J."/>
            <person name="Song X.-Z."/>
            <person name="Zhang L."/>
            <person name="Thornton R."/>
            <person name="Coyle M."/>
            <person name="Francisco L."/>
            <person name="Jackson L."/>
            <person name="Javaid M."/>
            <person name="Korchina V."/>
            <person name="Kovar C."/>
            <person name="Mata R."/>
            <person name="Mathew T."/>
            <person name="Ngo R."/>
            <person name="Nguyen L."/>
            <person name="Nguyen N."/>
            <person name="Okwuonu G."/>
            <person name="Ongeri F."/>
            <person name="Pham C."/>
            <person name="Simmons D."/>
            <person name="Wilczek-Boney K."/>
            <person name="Hale W."/>
            <person name="Jakkamsetti A."/>
            <person name="Pham P."/>
            <person name="Ruth R."/>
            <person name="San Lucas F."/>
            <person name="Warren J."/>
            <person name="Zhang J."/>
            <person name="Zhao Z."/>
            <person name="Zhou C."/>
            <person name="Zhu D."/>
            <person name="Lee S."/>
            <person name="Bess C."/>
            <person name="Blankenburg K."/>
            <person name="Forbes L."/>
            <person name="Fu Q."/>
            <person name="Gubbala S."/>
            <person name="Hirani K."/>
            <person name="Jayaseelan J.C."/>
            <person name="Lara F."/>
            <person name="Munidasa M."/>
            <person name="Palculict T."/>
            <person name="Patil S."/>
            <person name="Pu L.-L."/>
            <person name="Saada N."/>
            <person name="Tang L."/>
            <person name="Weissenberger G."/>
            <person name="Zhu Y."/>
            <person name="Hemphill L."/>
            <person name="Shang Y."/>
            <person name="Youmans B."/>
            <person name="Ayvaz T."/>
            <person name="Ross M."/>
            <person name="Santibanez J."/>
            <person name="Aqrawi P."/>
            <person name="Gross S."/>
            <person name="Joshi V."/>
            <person name="Fowler G."/>
            <person name="Nazareth L."/>
            <person name="Reid J."/>
            <person name="Worley K."/>
            <person name="Petrosino J."/>
            <person name="Highlander S."/>
            <person name="Gibbs R."/>
        </authorList>
    </citation>
    <scope>NUCLEOTIDE SEQUENCE [LARGE SCALE GENOMIC DNA]</scope>
    <source>
        <strain evidence="5 6">DSM 2778</strain>
    </source>
</reference>
<dbReference type="EC" id="1.1.1.-" evidence="5"/>
<evidence type="ECO:0000256" key="3">
    <source>
        <dbReference type="PIRSR" id="PIRSR000097-3"/>
    </source>
</evidence>
<dbReference type="EMBL" id="AFHQ01000010">
    <property type="protein sequence ID" value="EGK61902.1"/>
    <property type="molecule type" value="Genomic_DNA"/>
</dbReference>
<evidence type="ECO:0000313" key="5">
    <source>
        <dbReference type="EMBL" id="EGK61902.1"/>
    </source>
</evidence>
<protein>
    <submittedName>
        <fullName evidence="5">Aldo/keto reductase family oxidoreductase</fullName>
        <ecNumber evidence="5">1.1.1.-</ecNumber>
    </submittedName>
</protein>
<dbReference type="STRING" id="888060.HMPREF9081_0406"/>
<dbReference type="PRINTS" id="PR00069">
    <property type="entry name" value="ALDKETRDTASE"/>
</dbReference>
<dbReference type="OrthoDB" id="9804790at2"/>
<dbReference type="GO" id="GO:0016491">
    <property type="term" value="F:oxidoreductase activity"/>
    <property type="evidence" value="ECO:0007669"/>
    <property type="project" value="UniProtKB-KW"/>
</dbReference>
<dbReference type="RefSeq" id="WP_006305238.1">
    <property type="nucleotide sequence ID" value="NZ_GL892076.1"/>
</dbReference>
<dbReference type="PANTHER" id="PTHR43638:SF3">
    <property type="entry name" value="ALDEHYDE REDUCTASE"/>
    <property type="match status" value="1"/>
</dbReference>
<feature type="site" description="Lowers pKa of active site Tyr" evidence="3">
    <location>
        <position position="80"/>
    </location>
</feature>
<dbReference type="PIRSF" id="PIRSF000097">
    <property type="entry name" value="AKR"/>
    <property type="match status" value="1"/>
</dbReference>
<dbReference type="SUPFAM" id="SSF51430">
    <property type="entry name" value="NAD(P)-linked oxidoreductase"/>
    <property type="match status" value="1"/>
</dbReference>
<dbReference type="AlphaFoldDB" id="F5RJH1"/>
<dbReference type="PANTHER" id="PTHR43638">
    <property type="entry name" value="OXIDOREDUCTASE, ALDO/KETO REDUCTASE FAMILY PROTEIN"/>
    <property type="match status" value="1"/>
</dbReference>
<keyword evidence="6" id="KW-1185">Reference proteome</keyword>
<dbReference type="eggNOG" id="COG0656">
    <property type="taxonomic scope" value="Bacteria"/>
</dbReference>
<dbReference type="Gene3D" id="3.20.20.100">
    <property type="entry name" value="NADP-dependent oxidoreductase domain"/>
    <property type="match status" value="1"/>
</dbReference>
<organism evidence="5 6">
    <name type="scientific">Centipeda periodontii DSM 2778</name>
    <dbReference type="NCBI Taxonomy" id="888060"/>
    <lineage>
        <taxon>Bacteria</taxon>
        <taxon>Bacillati</taxon>
        <taxon>Bacillota</taxon>
        <taxon>Negativicutes</taxon>
        <taxon>Selenomonadales</taxon>
        <taxon>Selenomonadaceae</taxon>
        <taxon>Centipeda</taxon>
    </lineage>
</organism>
<feature type="domain" description="NADP-dependent oxidoreductase" evidence="4">
    <location>
        <begin position="16"/>
        <end position="270"/>
    </location>
</feature>
<keyword evidence="5" id="KW-0560">Oxidoreductase</keyword>
<evidence type="ECO:0000313" key="6">
    <source>
        <dbReference type="Proteomes" id="UP000004067"/>
    </source>
</evidence>
<feature type="binding site" evidence="2">
    <location>
        <position position="113"/>
    </location>
    <ligand>
        <name>substrate</name>
    </ligand>
</feature>
<evidence type="ECO:0000259" key="4">
    <source>
        <dbReference type="Pfam" id="PF00248"/>
    </source>
</evidence>
<accession>F5RJH1</accession>
<dbReference type="CDD" id="cd19138">
    <property type="entry name" value="AKR_YeaE"/>
    <property type="match status" value="1"/>
</dbReference>
<dbReference type="Pfam" id="PF00248">
    <property type="entry name" value="Aldo_ket_red"/>
    <property type="match status" value="1"/>
</dbReference>
<proteinExistence type="predicted"/>
<comment type="caution">
    <text evidence="5">The sequence shown here is derived from an EMBL/GenBank/DDBJ whole genome shotgun (WGS) entry which is preliminary data.</text>
</comment>
<dbReference type="Proteomes" id="UP000004067">
    <property type="component" value="Unassembled WGS sequence"/>
</dbReference>
<dbReference type="HOGENOM" id="CLU_023205_2_3_9"/>
<sequence>MKHMVKLSNGACVPALGQGTWYLGDAVATYDREVEALRAGIEAGMTLLDTAENYGDGRSERLVGEAIRPYDRSSLFLVSKVMPSNAYGTRLMQSLDRSLSHLGTDYLDLYLYHWRGERPLAEMVTAMEEARAAGKIRAWGVSNLDTADMEELWAVDGGRNCAVNQVLYHMGSRGIDYSLLPWMREHHVALMAYCPLAQVGRLGCDLLGSGVLAEIAAKYGATPVQIALAWAIRDGNTIAIPRTGRKEHAVSNAGADAFDLTAEDCAAIDGAFPPPTHKEPLHIE</sequence>
<evidence type="ECO:0000256" key="1">
    <source>
        <dbReference type="PIRSR" id="PIRSR000097-1"/>
    </source>
</evidence>
<dbReference type="InterPro" id="IPR020471">
    <property type="entry name" value="AKR"/>
</dbReference>
<gene>
    <name evidence="5" type="primary">ara</name>
    <name evidence="5" type="ORF">HMPREF9081_0406</name>
</gene>